<dbReference type="PANTHER" id="PTHR48020:SF12">
    <property type="entry name" value="PROTON MYO-INOSITOL COTRANSPORTER"/>
    <property type="match status" value="1"/>
</dbReference>
<proteinExistence type="predicted"/>
<dbReference type="STRING" id="188477.A0A433T867"/>
<keyword evidence="3" id="KW-0812">Transmembrane</keyword>
<accession>A0A433T867</accession>
<gene>
    <name evidence="6" type="ORF">EGW08_014495</name>
</gene>
<dbReference type="Proteomes" id="UP000271974">
    <property type="component" value="Unassembled WGS sequence"/>
</dbReference>
<evidence type="ECO:0000256" key="2">
    <source>
        <dbReference type="ARBA" id="ARBA00022448"/>
    </source>
</evidence>
<keyword evidence="2" id="KW-0813">Transport</keyword>
<evidence type="ECO:0008006" key="8">
    <source>
        <dbReference type="Google" id="ProtNLM"/>
    </source>
</evidence>
<keyword evidence="4" id="KW-1133">Transmembrane helix</keyword>
<keyword evidence="7" id="KW-1185">Reference proteome</keyword>
<dbReference type="GO" id="GO:0016324">
    <property type="term" value="C:apical plasma membrane"/>
    <property type="evidence" value="ECO:0007669"/>
    <property type="project" value="TreeGrafter"/>
</dbReference>
<dbReference type="PANTHER" id="PTHR48020">
    <property type="entry name" value="PROTON MYO-INOSITOL COTRANSPORTER"/>
    <property type="match status" value="1"/>
</dbReference>
<dbReference type="PRINTS" id="PR00171">
    <property type="entry name" value="SUGRTRNSPORT"/>
</dbReference>
<dbReference type="InterPro" id="IPR003663">
    <property type="entry name" value="Sugar/inositol_transpt"/>
</dbReference>
<dbReference type="InterPro" id="IPR050814">
    <property type="entry name" value="Myo-inositol_Transporter"/>
</dbReference>
<name>A0A433T867_ELYCH</name>
<comment type="caution">
    <text evidence="6">The sequence shown here is derived from an EMBL/GenBank/DDBJ whole genome shotgun (WGS) entry which is preliminary data.</text>
</comment>
<evidence type="ECO:0000313" key="7">
    <source>
        <dbReference type="Proteomes" id="UP000271974"/>
    </source>
</evidence>
<evidence type="ECO:0000256" key="1">
    <source>
        <dbReference type="ARBA" id="ARBA00004141"/>
    </source>
</evidence>
<feature type="non-terminal residue" evidence="6">
    <location>
        <position position="80"/>
    </location>
</feature>
<feature type="non-terminal residue" evidence="6">
    <location>
        <position position="1"/>
    </location>
</feature>
<reference evidence="6 7" key="1">
    <citation type="submission" date="2019-01" db="EMBL/GenBank/DDBJ databases">
        <title>A draft genome assembly of the solar-powered sea slug Elysia chlorotica.</title>
        <authorList>
            <person name="Cai H."/>
            <person name="Li Q."/>
            <person name="Fang X."/>
            <person name="Li J."/>
            <person name="Curtis N.E."/>
            <person name="Altenburger A."/>
            <person name="Shibata T."/>
            <person name="Feng M."/>
            <person name="Maeda T."/>
            <person name="Schwartz J.A."/>
            <person name="Shigenobu S."/>
            <person name="Lundholm N."/>
            <person name="Nishiyama T."/>
            <person name="Yang H."/>
            <person name="Hasebe M."/>
            <person name="Li S."/>
            <person name="Pierce S.K."/>
            <person name="Wang J."/>
        </authorList>
    </citation>
    <scope>NUCLEOTIDE SEQUENCE [LARGE SCALE GENOMIC DNA]</scope>
    <source>
        <strain evidence="6">EC2010</strain>
        <tissue evidence="6">Whole organism of an adult</tissue>
    </source>
</reference>
<dbReference type="InterPro" id="IPR036259">
    <property type="entry name" value="MFS_trans_sf"/>
</dbReference>
<dbReference type="Pfam" id="PF00083">
    <property type="entry name" value="Sugar_tr"/>
    <property type="match status" value="1"/>
</dbReference>
<dbReference type="OrthoDB" id="6339427at2759"/>
<dbReference type="GO" id="GO:0005366">
    <property type="term" value="F:myo-inositol:proton symporter activity"/>
    <property type="evidence" value="ECO:0007669"/>
    <property type="project" value="TreeGrafter"/>
</dbReference>
<evidence type="ECO:0000313" key="6">
    <source>
        <dbReference type="EMBL" id="RUS77736.1"/>
    </source>
</evidence>
<organism evidence="6 7">
    <name type="scientific">Elysia chlorotica</name>
    <name type="common">Eastern emerald elysia</name>
    <name type="synonym">Sea slug</name>
    <dbReference type="NCBI Taxonomy" id="188477"/>
    <lineage>
        <taxon>Eukaryota</taxon>
        <taxon>Metazoa</taxon>
        <taxon>Spiralia</taxon>
        <taxon>Lophotrochozoa</taxon>
        <taxon>Mollusca</taxon>
        <taxon>Gastropoda</taxon>
        <taxon>Heterobranchia</taxon>
        <taxon>Euthyneura</taxon>
        <taxon>Panpulmonata</taxon>
        <taxon>Sacoglossa</taxon>
        <taxon>Placobranchoidea</taxon>
        <taxon>Plakobranchidae</taxon>
        <taxon>Elysia</taxon>
    </lineage>
</organism>
<evidence type="ECO:0000256" key="5">
    <source>
        <dbReference type="ARBA" id="ARBA00023136"/>
    </source>
</evidence>
<dbReference type="Gene3D" id="1.20.1250.20">
    <property type="entry name" value="MFS general substrate transporter like domains"/>
    <property type="match status" value="1"/>
</dbReference>
<comment type="subcellular location">
    <subcellularLocation>
        <location evidence="1">Membrane</location>
        <topology evidence="1">Multi-pass membrane protein</topology>
    </subcellularLocation>
</comment>
<protein>
    <recommendedName>
        <fullName evidence="8">Major facilitator superfamily (MFS) profile domain-containing protein</fullName>
    </recommendedName>
</protein>
<dbReference type="InterPro" id="IPR005828">
    <property type="entry name" value="MFS_sugar_transport-like"/>
</dbReference>
<evidence type="ECO:0000256" key="4">
    <source>
        <dbReference type="ARBA" id="ARBA00022989"/>
    </source>
</evidence>
<sequence>EKFFFTTEYCPMSSSWVAFFGLMFFVLAFAPGAGPMPWTVNAELYPLWARSVANSLSTWTNWCCNYIVSNLFLTAAKVFS</sequence>
<dbReference type="AlphaFoldDB" id="A0A433T867"/>
<evidence type="ECO:0000256" key="3">
    <source>
        <dbReference type="ARBA" id="ARBA00022692"/>
    </source>
</evidence>
<keyword evidence="5" id="KW-0472">Membrane</keyword>
<dbReference type="EMBL" id="RQTK01000556">
    <property type="protein sequence ID" value="RUS77736.1"/>
    <property type="molecule type" value="Genomic_DNA"/>
</dbReference>